<dbReference type="KEGG" id="cal:CAALFM_C302570WA"/>
<feature type="compositionally biased region" description="Polar residues" evidence="1">
    <location>
        <begin position="630"/>
        <end position="645"/>
    </location>
</feature>
<dbReference type="SUPFAM" id="SSF55486">
    <property type="entry name" value="Metalloproteases ('zincins'), catalytic domain"/>
    <property type="match status" value="1"/>
</dbReference>
<evidence type="ECO:0000313" key="5">
    <source>
        <dbReference type="Proteomes" id="UP000000559"/>
    </source>
</evidence>
<reference evidence="4 5" key="2">
    <citation type="journal article" date="2007" name="Genome Biol.">
        <title>Assembly of the Candida albicans genome into sixteen supercontigs aligned on the eight chromosomes.</title>
        <authorList>
            <person name="van het Hoog M."/>
            <person name="Rast T.J."/>
            <person name="Martchenko M."/>
            <person name="Grindle S."/>
            <person name="Dignard D."/>
            <person name="Hogues H."/>
            <person name="Cuomo C."/>
            <person name="Berriman M."/>
            <person name="Scherer S."/>
            <person name="Magee B.B."/>
            <person name="Whiteway M."/>
            <person name="Chibana H."/>
            <person name="Nantel A."/>
            <person name="Magee P.T."/>
        </authorList>
    </citation>
    <scope>GENOME REANNOTATION</scope>
    <source>
        <strain evidence="5">SC5314 / ATCC MYA-2876</strain>
    </source>
</reference>
<dbReference type="PANTHER" id="PTHR21054:SF2">
    <property type="entry name" value="MIP04191P"/>
    <property type="match status" value="1"/>
</dbReference>
<sequence length="743" mass="83333">MTVSFNYQNNEIVSSPTVIVSGSTSTRLYRGVVSFTNNQNKVFPPQYFEVNNGHFKAIIHVSPGERNIFQVDISDNGYINDFGFVEYGNGRGPNIVDSGSLTLSFNPLPQNKPIHLCLIRGRDSNNTYDMPKYRLQRGEVPNLENAIKKLKVAGRLMQAYTQDEMRSAGFSNRCFQFVEETIHDQTIFGYKVNSPTPHQEIKIHVLTSPKTVAELRSPELAQQNPNAKDSGGLFDHAIDLVKNCPEIYNQRNGTAVQCACMYLDSTWQNNLILTHAALGGGTNEVKMAIFGSHGLHSYPQNFPLVTPSFLDATHLTTTEVANDCNECGTSWECLNICLGAFLHEIGHSLGCPHQVDGVMLRDYVMLNRSFMTRENECLRTKSRGQIIANNGTWPKVCHWNRLDLVRFLHHDSFSLPIDRFGKTYSTTWNPDNSYQDNSAPSSYAMPSNESLVKSSAGIFLIEVITDDLARYHIEFLPKEYRGPGLQHASDLEFNNLYNALRSRKNDAKDGFKLRILSLGGDLNIDNFKDHCSKQSKQVIQSDFGLNRGHLQGFKSATLGRTDDLKMEFVGFDIKTIYKVRVYHGSALDGIKFYYKSGTGTAARSSNGGGGAPKIPKRDYLSKMFRSKLNISNQSHHKQSPQQLTNGSGGEKRTALVGKETGNYSEFIFNPNEYITFFNFRDGAWMDAVQFGTNQGRISPMFGNADGGHLSTLDAPNDDFEIVGMYFYLNQWLRGLGIIYTPKH</sequence>
<evidence type="ECO:0000259" key="2">
    <source>
        <dbReference type="PROSITE" id="PS51752"/>
    </source>
</evidence>
<organism evidence="4 5">
    <name type="scientific">Candida albicans (strain SC5314 / ATCC MYA-2876)</name>
    <name type="common">Yeast</name>
    <dbReference type="NCBI Taxonomy" id="237561"/>
    <lineage>
        <taxon>Eukaryota</taxon>
        <taxon>Fungi</taxon>
        <taxon>Dikarya</taxon>
        <taxon>Ascomycota</taxon>
        <taxon>Saccharomycotina</taxon>
        <taxon>Pichiomycetes</taxon>
        <taxon>Debaryomycetaceae</taxon>
        <taxon>Candida/Lodderomyces clade</taxon>
        <taxon>Candida</taxon>
    </lineage>
</organism>
<evidence type="ECO:0000313" key="4">
    <source>
        <dbReference type="EMBL" id="AOW28291.1"/>
    </source>
</evidence>
<feature type="domain" description="Jacalin-type lectin" evidence="2">
    <location>
        <begin position="552"/>
        <end position="741"/>
    </location>
</feature>
<evidence type="ECO:0000313" key="3">
    <source>
        <dbReference type="CGD" id="CAL0000177043"/>
    </source>
</evidence>
<dbReference type="PROSITE" id="PS51752">
    <property type="entry name" value="JACALIN_LECTIN"/>
    <property type="match status" value="1"/>
</dbReference>
<dbReference type="eggNOG" id="KOG4525">
    <property type="taxonomic scope" value="Eukaryota"/>
</dbReference>
<dbReference type="OrthoDB" id="74460at2759"/>
<evidence type="ECO:0000256" key="1">
    <source>
        <dbReference type="SAM" id="MobiDB-lite"/>
    </source>
</evidence>
<keyword evidence="5" id="KW-1185">Reference proteome</keyword>
<proteinExistence type="predicted"/>
<dbReference type="FunCoup" id="A0A1D8PJI0">
    <property type="interactions" value="54"/>
</dbReference>
<dbReference type="Gene3D" id="2.100.10.30">
    <property type="entry name" value="Jacalin-like lectin domain"/>
    <property type="match status" value="1"/>
</dbReference>
<dbReference type="Pfam" id="PF01419">
    <property type="entry name" value="Jacalin"/>
    <property type="match status" value="1"/>
</dbReference>
<dbReference type="InterPro" id="IPR021917">
    <property type="entry name" value="Unchr_Zn-peptidase-like"/>
</dbReference>
<dbReference type="InterPro" id="IPR036404">
    <property type="entry name" value="Jacalin-like_lectin_dom_sf"/>
</dbReference>
<accession>A0A1D8PJI0</accession>
<protein>
    <submittedName>
        <fullName evidence="4">Metalloendopeptidase</fullName>
    </submittedName>
</protein>
<dbReference type="EMBL" id="CP017625">
    <property type="protein sequence ID" value="AOW28291.1"/>
    <property type="molecule type" value="Genomic_DNA"/>
</dbReference>
<dbReference type="InterPro" id="IPR053002">
    <property type="entry name" value="Metalloproteinase_M10B"/>
</dbReference>
<dbReference type="Proteomes" id="UP000000559">
    <property type="component" value="Chromosome 3"/>
</dbReference>
<dbReference type="InParanoid" id="A0A1D8PJI0"/>
<dbReference type="RefSeq" id="XP_719945.2">
    <property type="nucleotide sequence ID" value="XM_714852.2"/>
</dbReference>
<reference evidence="4 5" key="1">
    <citation type="journal article" date="2004" name="Proc. Natl. Acad. Sci. U.S.A.">
        <title>The diploid genome sequence of Candida albicans.</title>
        <authorList>
            <person name="Jones T."/>
            <person name="Federspiel N.A."/>
            <person name="Chibana H."/>
            <person name="Dungan J."/>
            <person name="Kalman S."/>
            <person name="Magee B.B."/>
            <person name="Newport G."/>
            <person name="Thorstenson Y.R."/>
            <person name="Agabian N."/>
            <person name="Magee P.T."/>
            <person name="Davis R.W."/>
            <person name="Scherer S."/>
        </authorList>
    </citation>
    <scope>NUCLEOTIDE SEQUENCE [LARGE SCALE GENOMIC DNA]</scope>
    <source>
        <strain evidence="5">SC5314 / ATCC MYA-2876</strain>
    </source>
</reference>
<dbReference type="VEuPathDB" id="FungiDB:C3_02570W_A"/>
<feature type="region of interest" description="Disordered" evidence="1">
    <location>
        <begin position="630"/>
        <end position="652"/>
    </location>
</feature>
<dbReference type="SUPFAM" id="SSF51101">
    <property type="entry name" value="Mannose-binding lectins"/>
    <property type="match status" value="1"/>
</dbReference>
<dbReference type="PANTHER" id="PTHR21054">
    <property type="entry name" value="ZINC METALLOPROTEINASE-RELATED"/>
    <property type="match status" value="1"/>
</dbReference>
<gene>
    <name evidence="4" type="ordered locus">CAALFM_C302570WA</name>
    <name evidence="3" type="ordered locus">orf19.7877</name>
</gene>
<dbReference type="InterPro" id="IPR001229">
    <property type="entry name" value="Jacalin-like_lectin_dom"/>
</dbReference>
<dbReference type="Pfam" id="PF12044">
    <property type="entry name" value="Metallopep"/>
    <property type="match status" value="1"/>
</dbReference>
<dbReference type="GeneID" id="3638375"/>
<reference evidence="4 5" key="3">
    <citation type="journal article" date="2013" name="Genome Biol.">
        <title>Assembly of a phased diploid Candida albicans genome facilitates allele-specific measurements and provides a simple model for repeat and indel structure.</title>
        <authorList>
            <person name="Muzzey D."/>
            <person name="Schwartz K."/>
            <person name="Weissman J.S."/>
            <person name="Sherlock G."/>
        </authorList>
    </citation>
    <scope>NUCLEOTIDE SEQUENCE [LARGE SCALE GENOMIC DNA]</scope>
    <source>
        <strain evidence="5">SC5314 / ATCC MYA-2876</strain>
    </source>
</reference>
<dbReference type="STRING" id="237561.A0A1D8PJI0"/>
<name>A0A1D8PJI0_CANAL</name>
<dbReference type="CGD" id="CAL0000177043">
    <property type="gene designation" value="orf19.7877"/>
</dbReference>
<dbReference type="AlphaFoldDB" id="A0A1D8PJI0"/>